<dbReference type="GO" id="GO:0016531">
    <property type="term" value="F:copper chaperone activity"/>
    <property type="evidence" value="ECO:0007669"/>
    <property type="project" value="EnsemblFungi"/>
</dbReference>
<evidence type="ECO:0000259" key="8">
    <source>
        <dbReference type="PROSITE" id="PS50846"/>
    </source>
</evidence>
<gene>
    <name evidence="9" type="ORF">ASCRUDRAFT_77172</name>
</gene>
<dbReference type="GeneID" id="30967383"/>
<evidence type="ECO:0000313" key="9">
    <source>
        <dbReference type="EMBL" id="ODV59436.1"/>
    </source>
</evidence>
<accession>A0A1D2VCS9</accession>
<evidence type="ECO:0000256" key="2">
    <source>
        <dbReference type="ARBA" id="ARBA00022723"/>
    </source>
</evidence>
<keyword evidence="10" id="KW-1185">Reference proteome</keyword>
<dbReference type="PANTHER" id="PTHR46365">
    <property type="entry name" value="COPPER TRANSPORT PROTEIN ATOX1"/>
    <property type="match status" value="1"/>
</dbReference>
<evidence type="ECO:0000256" key="4">
    <source>
        <dbReference type="ARBA" id="ARBA00023008"/>
    </source>
</evidence>
<dbReference type="CDD" id="cd00371">
    <property type="entry name" value="HMA"/>
    <property type="match status" value="1"/>
</dbReference>
<dbReference type="EMBL" id="KV454486">
    <property type="protein sequence ID" value="ODV59436.1"/>
    <property type="molecule type" value="Genomic_DNA"/>
</dbReference>
<feature type="domain" description="HMA" evidence="8">
    <location>
        <begin position="3"/>
        <end position="68"/>
    </location>
</feature>
<evidence type="ECO:0000256" key="7">
    <source>
        <dbReference type="ARBA" id="ARBA00038171"/>
    </source>
</evidence>
<dbReference type="AlphaFoldDB" id="A0A1D2VCS9"/>
<keyword evidence="5" id="KW-0406">Ion transport</keyword>
<evidence type="ECO:0000313" key="10">
    <source>
        <dbReference type="Proteomes" id="UP000095038"/>
    </source>
</evidence>
<dbReference type="GO" id="GO:0006825">
    <property type="term" value="P:copper ion transport"/>
    <property type="evidence" value="ECO:0007669"/>
    <property type="project" value="UniProtKB-KW"/>
</dbReference>
<dbReference type="PANTHER" id="PTHR46365:SF1">
    <property type="entry name" value="COPPER TRANSPORT PROTEIN ATOX1"/>
    <property type="match status" value="1"/>
</dbReference>
<reference evidence="10" key="1">
    <citation type="submission" date="2016-05" db="EMBL/GenBank/DDBJ databases">
        <title>Comparative genomics of biotechnologically important yeasts.</title>
        <authorList>
            <consortium name="DOE Joint Genome Institute"/>
            <person name="Riley R."/>
            <person name="Haridas S."/>
            <person name="Wolfe K.H."/>
            <person name="Lopes M.R."/>
            <person name="Hittinger C.T."/>
            <person name="Goker M."/>
            <person name="Salamov A."/>
            <person name="Wisecaver J."/>
            <person name="Long T.M."/>
            <person name="Aerts A.L."/>
            <person name="Barry K."/>
            <person name="Choi C."/>
            <person name="Clum A."/>
            <person name="Coughlan A.Y."/>
            <person name="Deshpande S."/>
            <person name="Douglass A.P."/>
            <person name="Hanson S.J."/>
            <person name="Klenk H.-P."/>
            <person name="Labutti K."/>
            <person name="Lapidus A."/>
            <person name="Lindquist E."/>
            <person name="Lipzen A."/>
            <person name="Meier-Kolthoff J.P."/>
            <person name="Ohm R.A."/>
            <person name="Otillar R.P."/>
            <person name="Pangilinan J."/>
            <person name="Peng Y."/>
            <person name="Rokas A."/>
            <person name="Rosa C.A."/>
            <person name="Scheuner C."/>
            <person name="Sibirny A.A."/>
            <person name="Slot J.C."/>
            <person name="Stielow J.B."/>
            <person name="Sun H."/>
            <person name="Kurtzman C.P."/>
            <person name="Blackwell M."/>
            <person name="Grigoriev I.V."/>
            <person name="Jeffries T.W."/>
        </authorList>
    </citation>
    <scope>NUCLEOTIDE SEQUENCE [LARGE SCALE GENOMIC DNA]</scope>
    <source>
        <strain evidence="10">DSM 1968</strain>
    </source>
</reference>
<dbReference type="GO" id="GO:0005829">
    <property type="term" value="C:cytosol"/>
    <property type="evidence" value="ECO:0007669"/>
    <property type="project" value="TreeGrafter"/>
</dbReference>
<dbReference type="Gene3D" id="3.30.70.100">
    <property type="match status" value="1"/>
</dbReference>
<dbReference type="PROSITE" id="PS50846">
    <property type="entry name" value="HMA_2"/>
    <property type="match status" value="1"/>
</dbReference>
<organism evidence="9 10">
    <name type="scientific">Ascoidea rubescens DSM 1968</name>
    <dbReference type="NCBI Taxonomy" id="1344418"/>
    <lineage>
        <taxon>Eukaryota</taxon>
        <taxon>Fungi</taxon>
        <taxon>Dikarya</taxon>
        <taxon>Ascomycota</taxon>
        <taxon>Saccharomycotina</taxon>
        <taxon>Saccharomycetes</taxon>
        <taxon>Ascoideaceae</taxon>
        <taxon>Ascoidea</taxon>
    </lineage>
</organism>
<keyword evidence="3" id="KW-0187">Copper transport</keyword>
<dbReference type="InterPro" id="IPR051881">
    <property type="entry name" value="Copper_transport_ATOX1-like"/>
</dbReference>
<keyword evidence="1" id="KW-0813">Transport</keyword>
<evidence type="ECO:0000256" key="1">
    <source>
        <dbReference type="ARBA" id="ARBA00022448"/>
    </source>
</evidence>
<comment type="similarity">
    <text evidence="7">Belongs to the ATX1 family.</text>
</comment>
<dbReference type="SUPFAM" id="SSF55008">
    <property type="entry name" value="HMA, heavy metal-associated domain"/>
    <property type="match status" value="1"/>
</dbReference>
<keyword evidence="2" id="KW-0479">Metal-binding</keyword>
<dbReference type="FunFam" id="3.30.70.100:FF:000008">
    <property type="entry name" value="Copper transport protein ATOX1"/>
    <property type="match status" value="1"/>
</dbReference>
<sequence length="74" mass="8000">MGGHQYEFNVKMACSGCSNAVSKAVSRLEGVQNVQTDLEKQLVEVKTGDDVSYDAVYNKISKTGKEILGGKVVF</sequence>
<dbReference type="Proteomes" id="UP000095038">
    <property type="component" value="Unassembled WGS sequence"/>
</dbReference>
<evidence type="ECO:0000256" key="6">
    <source>
        <dbReference type="ARBA" id="ARBA00023186"/>
    </source>
</evidence>
<name>A0A1D2VCS9_9ASCO</name>
<keyword evidence="6" id="KW-0143">Chaperone</keyword>
<dbReference type="InterPro" id="IPR036163">
    <property type="entry name" value="HMA_dom_sf"/>
</dbReference>
<dbReference type="GO" id="GO:0046872">
    <property type="term" value="F:metal ion binding"/>
    <property type="evidence" value="ECO:0007669"/>
    <property type="project" value="UniProtKB-KW"/>
</dbReference>
<evidence type="ECO:0000256" key="5">
    <source>
        <dbReference type="ARBA" id="ARBA00023065"/>
    </source>
</evidence>
<protein>
    <recommendedName>
        <fullName evidence="8">HMA domain-containing protein</fullName>
    </recommendedName>
</protein>
<dbReference type="FunCoup" id="A0A1D2VCS9">
    <property type="interactions" value="579"/>
</dbReference>
<keyword evidence="4" id="KW-0186">Copper</keyword>
<proteinExistence type="inferred from homology"/>
<evidence type="ECO:0000256" key="3">
    <source>
        <dbReference type="ARBA" id="ARBA00022796"/>
    </source>
</evidence>
<dbReference type="Pfam" id="PF00403">
    <property type="entry name" value="HMA"/>
    <property type="match status" value="1"/>
</dbReference>
<dbReference type="InterPro" id="IPR006121">
    <property type="entry name" value="HMA_dom"/>
</dbReference>
<dbReference type="InParanoid" id="A0A1D2VCS9"/>
<dbReference type="STRING" id="1344418.A0A1D2VCS9"/>
<dbReference type="RefSeq" id="XP_020045743.1">
    <property type="nucleotide sequence ID" value="XM_020193747.1"/>
</dbReference>